<evidence type="ECO:0000313" key="12">
    <source>
        <dbReference type="EMBL" id="CAF1209371.1"/>
    </source>
</evidence>
<dbReference type="PANTHER" id="PTHR13976">
    <property type="entry name" value="HETEROGENEOUS NUCLEAR RIBONUCLEOPROTEIN-RELATED"/>
    <property type="match status" value="1"/>
</dbReference>
<gene>
    <name evidence="12" type="ORF">GPM918_LOCUS24132</name>
    <name evidence="11" type="ORF">OVA965_LOCUS3464</name>
    <name evidence="14" type="ORF">SRO942_LOCUS24131</name>
    <name evidence="13" type="ORF">TMI583_LOCUS3463</name>
</gene>
<dbReference type="Proteomes" id="UP000663829">
    <property type="component" value="Unassembled WGS sequence"/>
</dbReference>
<keyword evidence="7 9" id="KW-0472">Membrane</keyword>
<evidence type="ECO:0000313" key="11">
    <source>
        <dbReference type="EMBL" id="CAF0778289.1"/>
    </source>
</evidence>
<evidence type="ECO:0000256" key="9">
    <source>
        <dbReference type="SAM" id="Phobius"/>
    </source>
</evidence>
<proteinExistence type="inferred from homology"/>
<comment type="subcellular location">
    <subcellularLocation>
        <location evidence="1">Membrane</location>
        <topology evidence="1">Multi-pass membrane protein</topology>
    </subcellularLocation>
</comment>
<dbReference type="OrthoDB" id="431068at2759"/>
<dbReference type="GO" id="GO:2000303">
    <property type="term" value="P:regulation of ceramide biosynthetic process"/>
    <property type="evidence" value="ECO:0007669"/>
    <property type="project" value="UniProtKB-ARBA"/>
</dbReference>
<dbReference type="InterPro" id="IPR000504">
    <property type="entry name" value="RRM_dom"/>
</dbReference>
<feature type="domain" description="RRM" evidence="10">
    <location>
        <begin position="179"/>
        <end position="263"/>
    </location>
</feature>
<dbReference type="Proteomes" id="UP000677228">
    <property type="component" value="Unassembled WGS sequence"/>
</dbReference>
<feature type="transmembrane region" description="Helical" evidence="9">
    <location>
        <begin position="300"/>
        <end position="320"/>
    </location>
</feature>
<keyword evidence="15" id="KW-1185">Reference proteome</keyword>
<dbReference type="AlphaFoldDB" id="A0A814WRT9"/>
<keyword evidence="3 9" id="KW-0812">Transmembrane</keyword>
<keyword evidence="6 9" id="KW-1133">Transmembrane helix</keyword>
<comment type="similarity">
    <text evidence="2">Belongs to the ORM family.</text>
</comment>
<dbReference type="Proteomes" id="UP000682733">
    <property type="component" value="Unassembled WGS sequence"/>
</dbReference>
<dbReference type="Gene3D" id="3.30.70.330">
    <property type="match status" value="2"/>
</dbReference>
<name>A0A814WRT9_9BILA</name>
<evidence type="ECO:0000256" key="1">
    <source>
        <dbReference type="ARBA" id="ARBA00004141"/>
    </source>
</evidence>
<evidence type="ECO:0000313" key="14">
    <source>
        <dbReference type="EMBL" id="CAF3973481.1"/>
    </source>
</evidence>
<dbReference type="CDD" id="cd12254">
    <property type="entry name" value="RRM_hnRNPH_ESRPs_RBM12_like"/>
    <property type="match status" value="1"/>
</dbReference>
<evidence type="ECO:0000256" key="2">
    <source>
        <dbReference type="ARBA" id="ARBA00007649"/>
    </source>
</evidence>
<protein>
    <recommendedName>
        <fullName evidence="10">RRM domain-containing protein</fullName>
    </recommendedName>
</protein>
<dbReference type="EMBL" id="CAJOBA010000835">
    <property type="protein sequence ID" value="CAF3559660.1"/>
    <property type="molecule type" value="Genomic_DNA"/>
</dbReference>
<dbReference type="EMBL" id="CAJOBC010008884">
    <property type="protein sequence ID" value="CAF3973481.1"/>
    <property type="molecule type" value="Genomic_DNA"/>
</dbReference>
<dbReference type="SUPFAM" id="SSF54928">
    <property type="entry name" value="RNA-binding domain, RBD"/>
    <property type="match status" value="2"/>
</dbReference>
<dbReference type="SMART" id="SM00360">
    <property type="entry name" value="RRM"/>
    <property type="match status" value="2"/>
</dbReference>
<evidence type="ECO:0000313" key="13">
    <source>
        <dbReference type="EMBL" id="CAF3559660.1"/>
    </source>
</evidence>
<accession>A0A814WRT9</accession>
<organism evidence="12 15">
    <name type="scientific">Didymodactylos carnosus</name>
    <dbReference type="NCBI Taxonomy" id="1234261"/>
    <lineage>
        <taxon>Eukaryota</taxon>
        <taxon>Metazoa</taxon>
        <taxon>Spiralia</taxon>
        <taxon>Gnathifera</taxon>
        <taxon>Rotifera</taxon>
        <taxon>Eurotatoria</taxon>
        <taxon>Bdelloidea</taxon>
        <taxon>Philodinida</taxon>
        <taxon>Philodinidae</taxon>
        <taxon>Didymodactylos</taxon>
    </lineage>
</organism>
<dbReference type="Pfam" id="PF04061">
    <property type="entry name" value="ORMDL"/>
    <property type="match status" value="1"/>
</dbReference>
<evidence type="ECO:0000256" key="3">
    <source>
        <dbReference type="ARBA" id="ARBA00022692"/>
    </source>
</evidence>
<evidence type="ECO:0000313" key="15">
    <source>
        <dbReference type="Proteomes" id="UP000663829"/>
    </source>
</evidence>
<dbReference type="GO" id="GO:0005789">
    <property type="term" value="C:endoplasmic reticulum membrane"/>
    <property type="evidence" value="ECO:0007669"/>
    <property type="project" value="InterPro"/>
</dbReference>
<keyword evidence="4" id="KW-0677">Repeat</keyword>
<dbReference type="InterPro" id="IPR035979">
    <property type="entry name" value="RBD_domain_sf"/>
</dbReference>
<evidence type="ECO:0000256" key="8">
    <source>
        <dbReference type="PROSITE-ProRule" id="PRU00176"/>
    </source>
</evidence>
<dbReference type="Pfam" id="PF00076">
    <property type="entry name" value="RRM_1"/>
    <property type="match status" value="2"/>
</dbReference>
<dbReference type="InterPro" id="IPR007203">
    <property type="entry name" value="ORMDL"/>
</dbReference>
<dbReference type="Proteomes" id="UP000681722">
    <property type="component" value="Unassembled WGS sequence"/>
</dbReference>
<dbReference type="InterPro" id="IPR050666">
    <property type="entry name" value="ESRP"/>
</dbReference>
<reference evidence="12" key="1">
    <citation type="submission" date="2021-02" db="EMBL/GenBank/DDBJ databases">
        <authorList>
            <person name="Nowell W R."/>
        </authorList>
    </citation>
    <scope>NUCLEOTIDE SEQUENCE</scope>
</reference>
<dbReference type="EMBL" id="CAJNOK010000835">
    <property type="protein sequence ID" value="CAF0778289.1"/>
    <property type="molecule type" value="Genomic_DNA"/>
</dbReference>
<dbReference type="GO" id="GO:0003723">
    <property type="term" value="F:RNA binding"/>
    <property type="evidence" value="ECO:0007669"/>
    <property type="project" value="UniProtKB-UniRule"/>
</dbReference>
<comment type="caution">
    <text evidence="12">The sequence shown here is derived from an EMBL/GenBank/DDBJ whole genome shotgun (WGS) entry which is preliminary data.</text>
</comment>
<dbReference type="PROSITE" id="PS50102">
    <property type="entry name" value="RRM"/>
    <property type="match status" value="1"/>
</dbReference>
<feature type="transmembrane region" description="Helical" evidence="9">
    <location>
        <begin position="261"/>
        <end position="280"/>
    </location>
</feature>
<evidence type="ECO:0000256" key="7">
    <source>
        <dbReference type="ARBA" id="ARBA00023136"/>
    </source>
</evidence>
<keyword evidence="5 8" id="KW-0694">RNA-binding</keyword>
<evidence type="ECO:0000256" key="5">
    <source>
        <dbReference type="ARBA" id="ARBA00022884"/>
    </source>
</evidence>
<evidence type="ECO:0000259" key="10">
    <source>
        <dbReference type="PROSITE" id="PS50102"/>
    </source>
</evidence>
<evidence type="ECO:0000256" key="6">
    <source>
        <dbReference type="ARBA" id="ARBA00022989"/>
    </source>
</evidence>
<dbReference type="InterPro" id="IPR012677">
    <property type="entry name" value="Nucleotide-bd_a/b_plait_sf"/>
</dbReference>
<evidence type="ECO:0000256" key="4">
    <source>
        <dbReference type="ARBA" id="ARBA00022737"/>
    </source>
</evidence>
<feature type="non-terminal residue" evidence="12">
    <location>
        <position position="1"/>
    </location>
</feature>
<sequence>MNTAIGKTSSTEQIWNEPVCRLRGLPYNTSKEDLIRFFNGLQIADNGIHISSSKPAGEAFVCFKSMDQAQRGIDCNRNHLGHRYIEVFKSSYAEARQSIMNDTQNFVNRQNGQDQTMRSNGVQKDYMMDPGSQGNFSSMRKGLPLMQQHAYNFHANNNNMNMNYMGNPMASKRTMSTSYTVKMRGVPFDAVEKDIYEFFRPVTPIRVEIEKNRGKQTGLCFAEFGSREEAEEAMTFHKKYMGQRYVELIPLYDNNIKVNHFYKILIIIYGCSITSVDMNVGIAQGERNPNSSWLNSRGVWLTYVILIFVLHFILLSIPYITTPIAWTLTTSIHNICSFYLFHIVKGAPWETSDQGLARRFTFWEQIDDGVQWTGTRKFVQIIPIVL</sequence>
<dbReference type="EMBL" id="CAJNOQ010008883">
    <property type="protein sequence ID" value="CAF1209371.1"/>
    <property type="molecule type" value="Genomic_DNA"/>
</dbReference>